<dbReference type="InParanoid" id="A0A1Z5R4I1"/>
<dbReference type="Proteomes" id="UP000000768">
    <property type="component" value="Chromosome 8"/>
</dbReference>
<evidence type="ECO:0000313" key="2">
    <source>
        <dbReference type="EMBL" id="OQU78682.1"/>
    </source>
</evidence>
<sequence>MKIDRDSSMVVVDAPAPTTAAEWIIDRRSSGRRFGLAHPGAVGGGADGVGDADAALGGDAGGLADVEAADATGGVLEAVAGGAPVGGGAGGGVEAPDAAAAACGGSRALAAGVGQAGPDGGAHLTACHGGLRGRRRQHHRRHDGDRHSKLHAASHVDLDRPPVIYVLMLVGD</sequence>
<feature type="region of interest" description="Disordered" evidence="1">
    <location>
        <begin position="128"/>
        <end position="153"/>
    </location>
</feature>
<dbReference type="AlphaFoldDB" id="A0A1Z5R4I1"/>
<name>A0A1Z5R4I1_SORBI</name>
<keyword evidence="3" id="KW-1185">Reference proteome</keyword>
<organism evidence="2 3">
    <name type="scientific">Sorghum bicolor</name>
    <name type="common">Sorghum</name>
    <name type="synonym">Sorghum vulgare</name>
    <dbReference type="NCBI Taxonomy" id="4558"/>
    <lineage>
        <taxon>Eukaryota</taxon>
        <taxon>Viridiplantae</taxon>
        <taxon>Streptophyta</taxon>
        <taxon>Embryophyta</taxon>
        <taxon>Tracheophyta</taxon>
        <taxon>Spermatophyta</taxon>
        <taxon>Magnoliopsida</taxon>
        <taxon>Liliopsida</taxon>
        <taxon>Poales</taxon>
        <taxon>Poaceae</taxon>
        <taxon>PACMAD clade</taxon>
        <taxon>Panicoideae</taxon>
        <taxon>Andropogonodae</taxon>
        <taxon>Andropogoneae</taxon>
        <taxon>Sorghinae</taxon>
        <taxon>Sorghum</taxon>
    </lineage>
</organism>
<feature type="compositionally biased region" description="Basic residues" evidence="1">
    <location>
        <begin position="131"/>
        <end position="141"/>
    </location>
</feature>
<accession>A0A1Z5R4I1</accession>
<reference evidence="3" key="2">
    <citation type="journal article" date="2018" name="Plant J.">
        <title>The Sorghum bicolor reference genome: improved assembly, gene annotations, a transcriptome atlas, and signatures of genome organization.</title>
        <authorList>
            <person name="McCormick R.F."/>
            <person name="Truong S.K."/>
            <person name="Sreedasyam A."/>
            <person name="Jenkins J."/>
            <person name="Shu S."/>
            <person name="Sims D."/>
            <person name="Kennedy M."/>
            <person name="Amirebrahimi M."/>
            <person name="Weers B.D."/>
            <person name="McKinley B."/>
            <person name="Mattison A."/>
            <person name="Morishige D.T."/>
            <person name="Grimwood J."/>
            <person name="Schmutz J."/>
            <person name="Mullet J.E."/>
        </authorList>
    </citation>
    <scope>NUCLEOTIDE SEQUENCE [LARGE SCALE GENOMIC DNA]</scope>
    <source>
        <strain evidence="3">cv. BTx623</strain>
    </source>
</reference>
<evidence type="ECO:0000256" key="1">
    <source>
        <dbReference type="SAM" id="MobiDB-lite"/>
    </source>
</evidence>
<evidence type="ECO:0000313" key="3">
    <source>
        <dbReference type="Proteomes" id="UP000000768"/>
    </source>
</evidence>
<reference evidence="2 3" key="1">
    <citation type="journal article" date="2009" name="Nature">
        <title>The Sorghum bicolor genome and the diversification of grasses.</title>
        <authorList>
            <person name="Paterson A.H."/>
            <person name="Bowers J.E."/>
            <person name="Bruggmann R."/>
            <person name="Dubchak I."/>
            <person name="Grimwood J."/>
            <person name="Gundlach H."/>
            <person name="Haberer G."/>
            <person name="Hellsten U."/>
            <person name="Mitros T."/>
            <person name="Poliakov A."/>
            <person name="Schmutz J."/>
            <person name="Spannagl M."/>
            <person name="Tang H."/>
            <person name="Wang X."/>
            <person name="Wicker T."/>
            <person name="Bharti A.K."/>
            <person name="Chapman J."/>
            <person name="Feltus F.A."/>
            <person name="Gowik U."/>
            <person name="Grigoriev I.V."/>
            <person name="Lyons E."/>
            <person name="Maher C.A."/>
            <person name="Martis M."/>
            <person name="Narechania A."/>
            <person name="Otillar R.P."/>
            <person name="Penning B.W."/>
            <person name="Salamov A.A."/>
            <person name="Wang Y."/>
            <person name="Zhang L."/>
            <person name="Carpita N.C."/>
            <person name="Freeling M."/>
            <person name="Gingle A.R."/>
            <person name="Hash C.T."/>
            <person name="Keller B."/>
            <person name="Klein P."/>
            <person name="Kresovich S."/>
            <person name="McCann M.C."/>
            <person name="Ming R."/>
            <person name="Peterson D.G."/>
            <person name="Mehboob-ur-Rahman"/>
            <person name="Ware D."/>
            <person name="Westhoff P."/>
            <person name="Mayer K.F."/>
            <person name="Messing J."/>
            <person name="Rokhsar D.S."/>
        </authorList>
    </citation>
    <scope>NUCLEOTIDE SEQUENCE [LARGE SCALE GENOMIC DNA]</scope>
    <source>
        <strain evidence="3">cv. BTx623</strain>
    </source>
</reference>
<dbReference type="FunCoup" id="A0A1Z5R4I1">
    <property type="interactions" value="5"/>
</dbReference>
<protein>
    <submittedName>
        <fullName evidence="2">Uncharacterized protein</fullName>
    </submittedName>
</protein>
<proteinExistence type="predicted"/>
<dbReference type="EMBL" id="CM000767">
    <property type="protein sequence ID" value="OQU78682.1"/>
    <property type="molecule type" value="Genomic_DNA"/>
</dbReference>
<gene>
    <name evidence="2" type="ORF">SORBI_3008G030801</name>
</gene>
<dbReference type="Gramene" id="OQU78682">
    <property type="protein sequence ID" value="OQU78682"/>
    <property type="gene ID" value="SORBI_3008G030801"/>
</dbReference>